<feature type="transmembrane region" description="Helical" evidence="1">
    <location>
        <begin position="38"/>
        <end position="58"/>
    </location>
</feature>
<dbReference type="InterPro" id="IPR000160">
    <property type="entry name" value="GGDEF_dom"/>
</dbReference>
<dbReference type="Gene3D" id="3.30.70.270">
    <property type="match status" value="1"/>
</dbReference>
<protein>
    <recommendedName>
        <fullName evidence="2">GGDEF domain-containing protein</fullName>
    </recommendedName>
</protein>
<dbReference type="NCBIfam" id="TIGR00254">
    <property type="entry name" value="GGDEF"/>
    <property type="match status" value="1"/>
</dbReference>
<dbReference type="InterPro" id="IPR052155">
    <property type="entry name" value="Biofilm_reg_signaling"/>
</dbReference>
<dbReference type="Proteomes" id="UP001458946">
    <property type="component" value="Unassembled WGS sequence"/>
</dbReference>
<feature type="transmembrane region" description="Helical" evidence="1">
    <location>
        <begin position="70"/>
        <end position="90"/>
    </location>
</feature>
<gene>
    <name evidence="3" type="ORF">Dxin01_04307</name>
</gene>
<proteinExistence type="predicted"/>
<evidence type="ECO:0000313" key="4">
    <source>
        <dbReference type="Proteomes" id="UP001458946"/>
    </source>
</evidence>
<feature type="domain" description="GGDEF" evidence="2">
    <location>
        <begin position="167"/>
        <end position="296"/>
    </location>
</feature>
<dbReference type="SUPFAM" id="SSF55073">
    <property type="entry name" value="Nucleotide cyclase"/>
    <property type="match status" value="1"/>
</dbReference>
<evidence type="ECO:0000259" key="2">
    <source>
        <dbReference type="PROSITE" id="PS50887"/>
    </source>
</evidence>
<dbReference type="PANTHER" id="PTHR44757">
    <property type="entry name" value="DIGUANYLATE CYCLASE DGCP"/>
    <property type="match status" value="1"/>
</dbReference>
<dbReference type="CDD" id="cd01949">
    <property type="entry name" value="GGDEF"/>
    <property type="match status" value="1"/>
</dbReference>
<evidence type="ECO:0000313" key="3">
    <source>
        <dbReference type="EMBL" id="GAA5504532.1"/>
    </source>
</evidence>
<dbReference type="PROSITE" id="PS50887">
    <property type="entry name" value="GGDEF"/>
    <property type="match status" value="1"/>
</dbReference>
<keyword evidence="1" id="KW-1133">Transmembrane helix</keyword>
<feature type="transmembrane region" description="Helical" evidence="1">
    <location>
        <begin position="12"/>
        <end position="32"/>
    </location>
</feature>
<dbReference type="InterPro" id="IPR029787">
    <property type="entry name" value="Nucleotide_cyclase"/>
</dbReference>
<organism evidence="3 4">
    <name type="scientific">Deinococcus xinjiangensis</name>
    <dbReference type="NCBI Taxonomy" id="457454"/>
    <lineage>
        <taxon>Bacteria</taxon>
        <taxon>Thermotogati</taxon>
        <taxon>Deinococcota</taxon>
        <taxon>Deinococci</taxon>
        <taxon>Deinococcales</taxon>
        <taxon>Deinococcaceae</taxon>
        <taxon>Deinococcus</taxon>
    </lineage>
</organism>
<comment type="caution">
    <text evidence="3">The sequence shown here is derived from an EMBL/GenBank/DDBJ whole genome shotgun (WGS) entry which is preliminary data.</text>
</comment>
<keyword evidence="1" id="KW-0472">Membrane</keyword>
<evidence type="ECO:0000256" key="1">
    <source>
        <dbReference type="SAM" id="Phobius"/>
    </source>
</evidence>
<name>A0ABP9VLH2_9DEIO</name>
<dbReference type="PANTHER" id="PTHR44757:SF2">
    <property type="entry name" value="BIOFILM ARCHITECTURE MAINTENANCE PROTEIN MBAA"/>
    <property type="match status" value="1"/>
</dbReference>
<dbReference type="Pfam" id="PF00990">
    <property type="entry name" value="GGDEF"/>
    <property type="match status" value="1"/>
</dbReference>
<dbReference type="EMBL" id="BAABRN010000152">
    <property type="protein sequence ID" value="GAA5504532.1"/>
    <property type="molecule type" value="Genomic_DNA"/>
</dbReference>
<dbReference type="RefSeq" id="WP_353544495.1">
    <property type="nucleotide sequence ID" value="NZ_BAABRN010000152.1"/>
</dbReference>
<dbReference type="InterPro" id="IPR043128">
    <property type="entry name" value="Rev_trsase/Diguanyl_cyclase"/>
</dbReference>
<sequence>MQRRLSAYQAVSLLTVWNVSYVLIKLGYITLVRHDAQVLTYTMSSDFLYTSATPMLAYSMGVAPYARRAVWVQVYGVTAISVIFVLGRQFSDVREIYSLLQFCVVLWGVSYSAKTFSRTLSRLWTSQQDNIRLNQLAYRDELTGLLNRRGMERELGQMLAEAEAKQTQVLICFVDLDGFKPINDTLGHQVGDELLQKVAQRLEKIVEGWGQVARFSGDEFVVLAHVRQPDLLHEHAQAFHEAVARPIALSHQIVQLTASAGISIYPQDGITVQELLRRADIAMFSVKHAGKNSVQF</sequence>
<reference evidence="3 4" key="1">
    <citation type="submission" date="2024-02" db="EMBL/GenBank/DDBJ databases">
        <title>Deinococcus xinjiangensis NBRC 107630.</title>
        <authorList>
            <person name="Ichikawa N."/>
            <person name="Katano-Makiyama Y."/>
            <person name="Hidaka K."/>
        </authorList>
    </citation>
    <scope>NUCLEOTIDE SEQUENCE [LARGE SCALE GENOMIC DNA]</scope>
    <source>
        <strain evidence="3 4">NBRC 107630</strain>
    </source>
</reference>
<keyword evidence="4" id="KW-1185">Reference proteome</keyword>
<keyword evidence="1" id="KW-0812">Transmembrane</keyword>
<accession>A0ABP9VLH2</accession>
<dbReference type="SMART" id="SM00267">
    <property type="entry name" value="GGDEF"/>
    <property type="match status" value="1"/>
</dbReference>